<evidence type="ECO:0000256" key="1">
    <source>
        <dbReference type="SAM" id="MobiDB-lite"/>
    </source>
</evidence>
<feature type="compositionally biased region" description="Basic and acidic residues" evidence="1">
    <location>
        <begin position="798"/>
        <end position="813"/>
    </location>
</feature>
<feature type="region of interest" description="Disordered" evidence="1">
    <location>
        <begin position="544"/>
        <end position="570"/>
    </location>
</feature>
<evidence type="ECO:0000313" key="3">
    <source>
        <dbReference type="EnsemblMetazoa" id="AALFPA23_012993.P18739"/>
    </source>
</evidence>
<feature type="region of interest" description="Disordered" evidence="1">
    <location>
        <begin position="721"/>
        <end position="741"/>
    </location>
</feature>
<dbReference type="RefSeq" id="XP_062716197.1">
    <property type="nucleotide sequence ID" value="XM_062860213.1"/>
</dbReference>
<feature type="compositionally biased region" description="Basic and acidic residues" evidence="1">
    <location>
        <begin position="727"/>
        <end position="739"/>
    </location>
</feature>
<feature type="region of interest" description="Disordered" evidence="1">
    <location>
        <begin position="865"/>
        <end position="899"/>
    </location>
</feature>
<feature type="compositionally biased region" description="Polar residues" evidence="1">
    <location>
        <begin position="1359"/>
        <end position="1378"/>
    </location>
</feature>
<keyword evidence="4" id="KW-1185">Reference proteome</keyword>
<protein>
    <submittedName>
        <fullName evidence="3">Uncharacterized protein</fullName>
    </submittedName>
</protein>
<dbReference type="EnsemblMetazoa" id="AALFPA23_012993.R18739">
    <property type="protein sequence ID" value="AALFPA23_012993.P18739"/>
    <property type="gene ID" value="AALFPA23_012993"/>
</dbReference>
<accession>A0ABM1YXD6</accession>
<feature type="region of interest" description="Disordered" evidence="1">
    <location>
        <begin position="954"/>
        <end position="995"/>
    </location>
</feature>
<feature type="compositionally biased region" description="Basic and acidic residues" evidence="1">
    <location>
        <begin position="1380"/>
        <end position="1391"/>
    </location>
</feature>
<proteinExistence type="predicted"/>
<reference evidence="3" key="2">
    <citation type="submission" date="2025-05" db="UniProtKB">
        <authorList>
            <consortium name="EnsemblMetazoa"/>
        </authorList>
    </citation>
    <scope>IDENTIFICATION</scope>
    <source>
        <strain evidence="3">Foshan</strain>
    </source>
</reference>
<feature type="compositionally biased region" description="Basic and acidic residues" evidence="1">
    <location>
        <begin position="1058"/>
        <end position="1069"/>
    </location>
</feature>
<feature type="compositionally biased region" description="Basic and acidic residues" evidence="1">
    <location>
        <begin position="978"/>
        <end position="993"/>
    </location>
</feature>
<feature type="chain" id="PRO_5047040399" evidence="2">
    <location>
        <begin position="19"/>
        <end position="1427"/>
    </location>
</feature>
<evidence type="ECO:0000313" key="4">
    <source>
        <dbReference type="Proteomes" id="UP000069940"/>
    </source>
</evidence>
<organism evidence="3 4">
    <name type="scientific">Aedes albopictus</name>
    <name type="common">Asian tiger mosquito</name>
    <name type="synonym">Stegomyia albopicta</name>
    <dbReference type="NCBI Taxonomy" id="7160"/>
    <lineage>
        <taxon>Eukaryota</taxon>
        <taxon>Metazoa</taxon>
        <taxon>Ecdysozoa</taxon>
        <taxon>Arthropoda</taxon>
        <taxon>Hexapoda</taxon>
        <taxon>Insecta</taxon>
        <taxon>Pterygota</taxon>
        <taxon>Neoptera</taxon>
        <taxon>Endopterygota</taxon>
        <taxon>Diptera</taxon>
        <taxon>Nematocera</taxon>
        <taxon>Culicoidea</taxon>
        <taxon>Culicidae</taxon>
        <taxon>Culicinae</taxon>
        <taxon>Aedini</taxon>
        <taxon>Aedes</taxon>
        <taxon>Stegomyia</taxon>
    </lineage>
</organism>
<sequence>MYLPMLWVLMAWLGCCFGYVIIQPPAQYYDYQNQPAYQWEAAPYQPYSYQPSYYDSYYYNYPSTFASSEYYSSYPDQTGNYNSYYYYYPSAFEYPSSHKSYPRKPDLKHCPSYNEGQKLLQVYRLIRVIELFRTPPSKEKKMTSLDRLVQRLTEQSLQDQLVELVCHVDGYEEVAALDRGPPGIKLDMFVDDIARLLRAIQRALNALDLDSYGGYHHGCCEQHKELCKELRHLRDQANALTVAQIKSEMVEHIKAKVKEAFDTDILEDLDEDLESRLLELDNMDLDLSAMEKAQVYNVQGSPWEALMSAPELTLEQHTIIKVHPTQEKHEEETVKYPPHEYIVSSTTNTPVIVSKAPATAEDIKASLLGSLGEKLNSLPSGHHAAGIKHPVTHEKPVVEESTKLYVPIVVKKPDDVVHHFDEPTSVENANFISTWAHSVPLWLTKDPESQKGHYKDVVDNAAHEAEQIAVSEAALQVEQVEDPLASYNMLANLIDELQKSTSSPIFDGQQAHHHHHQNAIVDTAAIPNKHTSSSSLNVHKVNADHAPSEFPKGSPSVHPVHAEESHHSRNDDLISTLQNIIGEQMISNENLVKEENKVSPLPGTEFITGTTSSTTVQPAVTVAVRNSWLGSLLGNGYLLTTEAYQPVELVEPVTEGDNQQGDRVVLAVENIVDANSAHDPESTDNRTSAVAAVYQSVASWLRKNPEQRTLEDEEIVKDTVEEVEETPGEHPSNEHKSQLVEEDPVPNTVIPTILISVEESDKLDSVSSTERKVDDEQDTPDIEFSTKPTISSISFNGSEEHSERVPVKSREGELTIPVETAEVIAVDETTLQSTNEEVVELLTTDELEEASLIATANQNILTNSSNVHKATTEGTSSVSSEDQTTGLAADAENGQHSRSDELAMAVATEKEAISEENSAAPSLVPTTTEAARGSWLGSLLGKGYLLPIRQSTDEVSHPTELMETPEPESTSTSSLNNSEEHTDHASVEFREGELSIPDETIEEILEGTLQPEDEDVVGLITVDKIEEAIPAPVSGQEMSTNSSMIHGMTTERSSPGSSREEDQHSKNDELTTDLKLNTGAEAISEENLGREEHIAQLPFVSTTTEAARKSWLGSLFGKGYLLPIGQTTDEVSQPPGLVEAMPDEDNKRGNPSVEEVVNVQPAESTSNRTSAVSAVYNSVASWLRKSPEQQKVAAEDQAEVDDEKARELSVDEPDADEQPILTNATFDSDVRGFIRNEITEVLTSLEETNGFTDLKEHILDQDVDQLVESLSDVQTGVRWTEMISGLQKLVADKQLDNGERIVDALAQWKKSEDEQVDDDGYFERVYGVGNDAEGRGLDVEENIDSVSIQESATDDHTNNETTVIHSNVSTSTDSTLIDNENERQEVGRSTEEPSVEGTSNSKSTLPEDEISEKLGKTTPQPFRADET</sequence>
<feature type="compositionally biased region" description="Low complexity" evidence="1">
    <location>
        <begin position="958"/>
        <end position="977"/>
    </location>
</feature>
<evidence type="ECO:0000256" key="2">
    <source>
        <dbReference type="SAM" id="SignalP"/>
    </source>
</evidence>
<feature type="compositionally biased region" description="Basic and acidic residues" evidence="1">
    <location>
        <begin position="761"/>
        <end position="774"/>
    </location>
</feature>
<reference evidence="4" key="1">
    <citation type="journal article" date="2015" name="Proc. Natl. Acad. Sci. U.S.A.">
        <title>Genome sequence of the Asian Tiger mosquito, Aedes albopictus, reveals insights into its biology, genetics, and evolution.</title>
        <authorList>
            <person name="Chen X.G."/>
            <person name="Jiang X."/>
            <person name="Gu J."/>
            <person name="Xu M."/>
            <person name="Wu Y."/>
            <person name="Deng Y."/>
            <person name="Zhang C."/>
            <person name="Bonizzoni M."/>
            <person name="Dermauw W."/>
            <person name="Vontas J."/>
            <person name="Armbruster P."/>
            <person name="Huang X."/>
            <person name="Yang Y."/>
            <person name="Zhang H."/>
            <person name="He W."/>
            <person name="Peng H."/>
            <person name="Liu Y."/>
            <person name="Wu K."/>
            <person name="Chen J."/>
            <person name="Lirakis M."/>
            <person name="Topalis P."/>
            <person name="Van Leeuwen T."/>
            <person name="Hall A.B."/>
            <person name="Jiang X."/>
            <person name="Thorpe C."/>
            <person name="Mueller R.L."/>
            <person name="Sun C."/>
            <person name="Waterhouse R.M."/>
            <person name="Yan G."/>
            <person name="Tu Z.J."/>
            <person name="Fang X."/>
            <person name="James A.A."/>
        </authorList>
    </citation>
    <scope>NUCLEOTIDE SEQUENCE [LARGE SCALE GENOMIC DNA]</scope>
    <source>
        <strain evidence="4">Foshan</strain>
    </source>
</reference>
<feature type="compositionally biased region" description="Polar residues" evidence="1">
    <location>
        <begin position="865"/>
        <end position="886"/>
    </location>
</feature>
<feature type="region of interest" description="Disordered" evidence="1">
    <location>
        <begin position="1032"/>
        <end position="1077"/>
    </location>
</feature>
<feature type="signal peptide" evidence="2">
    <location>
        <begin position="1"/>
        <end position="18"/>
    </location>
</feature>
<feature type="compositionally biased region" description="Basic and acidic residues" evidence="1">
    <location>
        <begin position="560"/>
        <end position="570"/>
    </location>
</feature>
<feature type="region of interest" description="Disordered" evidence="1">
    <location>
        <begin position="1349"/>
        <end position="1427"/>
    </location>
</feature>
<feature type="region of interest" description="Disordered" evidence="1">
    <location>
        <begin position="1186"/>
        <end position="1212"/>
    </location>
</feature>
<feature type="compositionally biased region" description="Polar residues" evidence="1">
    <location>
        <begin position="1036"/>
        <end position="1057"/>
    </location>
</feature>
<keyword evidence="2" id="KW-0732">Signal</keyword>
<feature type="region of interest" description="Disordered" evidence="1">
    <location>
        <begin position="761"/>
        <end position="813"/>
    </location>
</feature>
<dbReference type="Proteomes" id="UP000069940">
    <property type="component" value="Unassembled WGS sequence"/>
</dbReference>
<feature type="compositionally biased region" description="Polar residues" evidence="1">
    <location>
        <begin position="786"/>
        <end position="797"/>
    </location>
</feature>
<name>A0ABM1YXD6_AEDAL</name>
<dbReference type="GeneID" id="109403024"/>